<evidence type="ECO:0000256" key="3">
    <source>
        <dbReference type="ARBA" id="ARBA00009340"/>
    </source>
</evidence>
<dbReference type="GO" id="GO:0016226">
    <property type="term" value="P:iron-sulfur cluster assembly"/>
    <property type="evidence" value="ECO:0007669"/>
    <property type="project" value="UniProtKB-UniRule"/>
</dbReference>
<dbReference type="Gene3D" id="1.25.10.10">
    <property type="entry name" value="Leucine-rich Repeat Variant"/>
    <property type="match status" value="2"/>
</dbReference>
<dbReference type="SUPFAM" id="SSF48371">
    <property type="entry name" value="ARM repeat"/>
    <property type="match status" value="1"/>
</dbReference>
<evidence type="ECO:0000313" key="13">
    <source>
        <dbReference type="Ensembl" id="ENSMCSP00000008092.1"/>
    </source>
</evidence>
<evidence type="ECO:0000256" key="10">
    <source>
        <dbReference type="RuleBase" id="RU367072"/>
    </source>
</evidence>
<dbReference type="GO" id="GO:0097361">
    <property type="term" value="C:cytosolic [4Fe-4S] assembly targeting complex"/>
    <property type="evidence" value="ECO:0007669"/>
    <property type="project" value="UniProtKB-UniRule"/>
</dbReference>
<dbReference type="InterPro" id="IPR029240">
    <property type="entry name" value="MMS19_N"/>
</dbReference>
<dbReference type="GO" id="GO:0006281">
    <property type="term" value="P:DNA repair"/>
    <property type="evidence" value="ECO:0007669"/>
    <property type="project" value="UniProtKB-UniRule"/>
</dbReference>
<evidence type="ECO:0000256" key="5">
    <source>
        <dbReference type="ARBA" id="ARBA00022737"/>
    </source>
</evidence>
<feature type="domain" description="MMS19 N-terminal" evidence="12">
    <location>
        <begin position="26"/>
        <end position="287"/>
    </location>
</feature>
<dbReference type="FunFam" id="1.25.10.10:FF:000114">
    <property type="entry name" value="MMS19 nucleotide excision repair protein homolog isoform X2"/>
    <property type="match status" value="1"/>
</dbReference>
<dbReference type="InterPro" id="IPR024687">
    <property type="entry name" value="MMS19_C"/>
</dbReference>
<keyword evidence="9 10" id="KW-0539">Nucleus</keyword>
<keyword evidence="5" id="KW-0677">Repeat</keyword>
<dbReference type="InterPro" id="IPR011989">
    <property type="entry name" value="ARM-like"/>
</dbReference>
<evidence type="ECO:0000256" key="9">
    <source>
        <dbReference type="ARBA" id="ARBA00023242"/>
    </source>
</evidence>
<comment type="function">
    <text evidence="10">Key component of the cytosolic iron-sulfur protein assembly (CIA) complex, a multiprotein complex that mediates the incorporation of iron-sulfur cluster into apoproteins specifically involved in DNA metabolism and genomic integrity. In the CIA complex, MMS19 acts as an adapter between early-acting CIA components and a subset of cellular target iron-sulfur proteins.</text>
</comment>
<dbReference type="Pfam" id="PF14500">
    <property type="entry name" value="MMS19_N"/>
    <property type="match status" value="1"/>
</dbReference>
<dbReference type="PANTHER" id="PTHR12891:SF0">
    <property type="entry name" value="MMS19 NUCLEOTIDE EXCISION REPAIR PROTEIN HOMOLOG"/>
    <property type="match status" value="1"/>
</dbReference>
<organism evidence="13 14">
    <name type="scientific">Malurus cyaneus samueli</name>
    <dbReference type="NCBI Taxonomy" id="2593467"/>
    <lineage>
        <taxon>Eukaryota</taxon>
        <taxon>Metazoa</taxon>
        <taxon>Chordata</taxon>
        <taxon>Craniata</taxon>
        <taxon>Vertebrata</taxon>
        <taxon>Euteleostomi</taxon>
        <taxon>Archelosauria</taxon>
        <taxon>Archosauria</taxon>
        <taxon>Dinosauria</taxon>
        <taxon>Saurischia</taxon>
        <taxon>Theropoda</taxon>
        <taxon>Coelurosauria</taxon>
        <taxon>Aves</taxon>
        <taxon>Neognathae</taxon>
        <taxon>Neoaves</taxon>
        <taxon>Telluraves</taxon>
        <taxon>Australaves</taxon>
        <taxon>Passeriformes</taxon>
        <taxon>Meliphagoidea</taxon>
        <taxon>Maluridae</taxon>
        <taxon>Malurus</taxon>
    </lineage>
</organism>
<evidence type="ECO:0000256" key="2">
    <source>
        <dbReference type="ARBA" id="ARBA00004186"/>
    </source>
</evidence>
<evidence type="ECO:0000259" key="11">
    <source>
        <dbReference type="Pfam" id="PF12460"/>
    </source>
</evidence>
<dbReference type="GO" id="GO:0005634">
    <property type="term" value="C:nucleus"/>
    <property type="evidence" value="ECO:0007669"/>
    <property type="project" value="UniProtKB-SubCell"/>
</dbReference>
<keyword evidence="7 10" id="KW-0234">DNA repair</keyword>
<protein>
    <recommendedName>
        <fullName evidence="10">MMS19 nucleotide excision repair protein</fullName>
    </recommendedName>
</protein>
<reference evidence="13" key="2">
    <citation type="submission" date="2025-09" db="UniProtKB">
        <authorList>
            <consortium name="Ensembl"/>
        </authorList>
    </citation>
    <scope>IDENTIFICATION</scope>
</reference>
<evidence type="ECO:0000256" key="6">
    <source>
        <dbReference type="ARBA" id="ARBA00022763"/>
    </source>
</evidence>
<evidence type="ECO:0000259" key="12">
    <source>
        <dbReference type="Pfam" id="PF14500"/>
    </source>
</evidence>
<keyword evidence="6 10" id="KW-0227">DNA damage</keyword>
<name>A0A8C5TJV1_9PASS</name>
<evidence type="ECO:0000256" key="7">
    <source>
        <dbReference type="ARBA" id="ARBA00023204"/>
    </source>
</evidence>
<reference evidence="13" key="1">
    <citation type="submission" date="2025-08" db="UniProtKB">
        <authorList>
            <consortium name="Ensembl"/>
        </authorList>
    </citation>
    <scope>IDENTIFICATION</scope>
</reference>
<evidence type="ECO:0000256" key="8">
    <source>
        <dbReference type="ARBA" id="ARBA00023212"/>
    </source>
</evidence>
<evidence type="ECO:0000313" key="14">
    <source>
        <dbReference type="Proteomes" id="UP000694560"/>
    </source>
</evidence>
<proteinExistence type="inferred from homology"/>
<dbReference type="AlphaFoldDB" id="A0A8C5TJV1"/>
<keyword evidence="8 10" id="KW-0206">Cytoskeleton</keyword>
<comment type="similarity">
    <text evidence="3 10">Belongs to the MET18/MMS19 family.</text>
</comment>
<evidence type="ECO:0000256" key="1">
    <source>
        <dbReference type="ARBA" id="ARBA00004123"/>
    </source>
</evidence>
<keyword evidence="4 10" id="KW-0963">Cytoplasm</keyword>
<keyword evidence="14" id="KW-1185">Reference proteome</keyword>
<dbReference type="Pfam" id="PF12460">
    <property type="entry name" value="MMS19_C"/>
    <property type="match status" value="1"/>
</dbReference>
<comment type="subunit">
    <text evidence="10">Component of the CIA complex.</text>
</comment>
<dbReference type="InterPro" id="IPR039920">
    <property type="entry name" value="MMS19"/>
</dbReference>
<comment type="subcellular location">
    <subcellularLocation>
        <location evidence="2 10">Cytoplasm</location>
        <location evidence="2 10">Cytoskeleton</location>
        <location evidence="2 10">Spindle</location>
    </subcellularLocation>
    <subcellularLocation>
        <location evidence="1 10">Nucleus</location>
    </subcellularLocation>
</comment>
<dbReference type="InterPro" id="IPR016024">
    <property type="entry name" value="ARM-type_fold"/>
</dbReference>
<dbReference type="Ensembl" id="ENSMCST00000008289.1">
    <property type="protein sequence ID" value="ENSMCSP00000008092.1"/>
    <property type="gene ID" value="ENSMCSG00000005028.1"/>
</dbReference>
<evidence type="ECO:0000256" key="4">
    <source>
        <dbReference type="ARBA" id="ARBA00022490"/>
    </source>
</evidence>
<dbReference type="GO" id="GO:0051604">
    <property type="term" value="P:protein maturation"/>
    <property type="evidence" value="ECO:0007669"/>
    <property type="project" value="UniProtKB-UniRule"/>
</dbReference>
<feature type="domain" description="MMS19 C-terminal" evidence="11">
    <location>
        <begin position="523"/>
        <end position="930"/>
    </location>
</feature>
<dbReference type="PANTHER" id="PTHR12891">
    <property type="entry name" value="DNA REPAIR/TRANSCRIPTION PROTEIN MET18/MMS19"/>
    <property type="match status" value="1"/>
</dbReference>
<dbReference type="Proteomes" id="UP000694560">
    <property type="component" value="Unplaced"/>
</dbReference>
<sequence length="979" mass="107664">MISLAHFFYLLSPGVKDGRWTVLQLVEALGFCLENTDPRTRGRGIQLLSQVLLQCYSLLKEKEVLHLVLFYESRLQDHHLVIPSVLQGLRALSMCEVLSPGLAVSVLKAIFQEVHVQSLMQLDRHTVYSIITNFMNTREEELKGLGADFTFGFIQVMDGEKDPRNLLVAFQIVRDLIAKDYALGPFVEELFEVTSCYFPVDFTPPPNDPHGIQREDLILSLRAILASTPQFAEFLLPLLIEKLDSELQSAKLDSLQTLTACCAIYGQKELQEFLPSLWSSLRREVFQTASEKIETECLAALRALSACLSRSVLSSDSEDLLESFLSSILQDCRHHLCEPDMKLVWPSAKLLQAAAGASLRTYHRITRSVLPLLLEQYTKHTQSSQRRTILEMLLGFLELQQKWEHVEEGEDGWSLGRHLFCSVVFSALTDPSVQLQLVGIKALTVLGSLQGLCSCCTSSPGFAVLNHLFTLFPPGSEAAMEAAGSLAPTYPKVFSGRMVPRLEEELQSGRESFDSQRSFRQRCLQALAAVSTHTSIVRETVPVLLQHLQKVQKGNGSAADMVSACQSLHRVALQCQQDVEGCWYFHQTVVPCLLAMAVQAAMQEPCPSLVTLLEEEVLAAMIPVISAATTHLSPELAAQSVSHVVPLFLDGEVSFLPQNSFPCSFQPFGAQRRLVALLMAFVCSLPRNVAIPQQEWLLRELLALSCSCNCPFTATTAAKCFAGLVNKHPAGKGARADAGGPSRPCGGAPPNAGVTKALVLRYHPLSSCLTDRLLGLLSDMELGPAAADGFSLLMAESPDVLHKGCHADVRIMFRQRFFTDNVPKLVQGFHGAGPDVKANYLKALSHVLNHLPKPVLVTELPTLLSLLLEALSCSDRVVQLSTLSCLHPLLLEAPQIMSLHVDTLVTKFLNLTSSPTMAVRIAALRCAHALTNLPTTVLLPYKGRVIRALAKPLDDKKRLVRKEAVAARGEWFLLGSPGR</sequence>
<accession>A0A8C5TJV1</accession>
<dbReference type="GO" id="GO:0071817">
    <property type="term" value="C:MMXD complex"/>
    <property type="evidence" value="ECO:0007669"/>
    <property type="project" value="TreeGrafter"/>
</dbReference>